<protein>
    <submittedName>
        <fullName evidence="2">Uncharacterized protein</fullName>
    </submittedName>
</protein>
<dbReference type="AlphaFoldDB" id="A0AA40FJT5"/>
<feature type="region of interest" description="Disordered" evidence="1">
    <location>
        <begin position="62"/>
        <end position="177"/>
    </location>
</feature>
<dbReference type="Proteomes" id="UP001177670">
    <property type="component" value="Unassembled WGS sequence"/>
</dbReference>
<organism evidence="2 3">
    <name type="scientific">Melipona bicolor</name>
    <dbReference type="NCBI Taxonomy" id="60889"/>
    <lineage>
        <taxon>Eukaryota</taxon>
        <taxon>Metazoa</taxon>
        <taxon>Ecdysozoa</taxon>
        <taxon>Arthropoda</taxon>
        <taxon>Hexapoda</taxon>
        <taxon>Insecta</taxon>
        <taxon>Pterygota</taxon>
        <taxon>Neoptera</taxon>
        <taxon>Endopterygota</taxon>
        <taxon>Hymenoptera</taxon>
        <taxon>Apocrita</taxon>
        <taxon>Aculeata</taxon>
        <taxon>Apoidea</taxon>
        <taxon>Anthophila</taxon>
        <taxon>Apidae</taxon>
        <taxon>Melipona</taxon>
    </lineage>
</organism>
<feature type="compositionally biased region" description="Basic and acidic residues" evidence="1">
    <location>
        <begin position="91"/>
        <end position="125"/>
    </location>
</feature>
<keyword evidence="3" id="KW-1185">Reference proteome</keyword>
<sequence>MPNKDHHHHQDSIFQLAYSAHRIIAPCCADRATKIPNIVISSMTRMIITIPTNHREEIKEDRVTRTSEAGANGVGRPSSIMTLQSRGRKRSCIEGGERMRKVKGPDWNEGERIKRTTGERGDRGFENGPGENSGNDRTRAPVRGSPVVQTRISRSADPLDGLPLSTGYFTPYEDEKQ</sequence>
<accession>A0AA40FJT5</accession>
<name>A0AA40FJT5_9HYME</name>
<proteinExistence type="predicted"/>
<evidence type="ECO:0000313" key="3">
    <source>
        <dbReference type="Proteomes" id="UP001177670"/>
    </source>
</evidence>
<evidence type="ECO:0000313" key="2">
    <source>
        <dbReference type="EMBL" id="KAK1120405.1"/>
    </source>
</evidence>
<gene>
    <name evidence="2" type="ORF">K0M31_012386</name>
</gene>
<comment type="caution">
    <text evidence="2">The sequence shown here is derived from an EMBL/GenBank/DDBJ whole genome shotgun (WGS) entry which is preliminary data.</text>
</comment>
<reference evidence="2" key="1">
    <citation type="submission" date="2021-10" db="EMBL/GenBank/DDBJ databases">
        <title>Melipona bicolor Genome sequencing and assembly.</title>
        <authorList>
            <person name="Araujo N.S."/>
            <person name="Arias M.C."/>
        </authorList>
    </citation>
    <scope>NUCLEOTIDE SEQUENCE</scope>
    <source>
        <strain evidence="2">USP_2M_L1-L4_2017</strain>
        <tissue evidence="2">Whole body</tissue>
    </source>
</reference>
<evidence type="ECO:0000256" key="1">
    <source>
        <dbReference type="SAM" id="MobiDB-lite"/>
    </source>
</evidence>
<dbReference type="EMBL" id="JAHYIQ010000031">
    <property type="protein sequence ID" value="KAK1120405.1"/>
    <property type="molecule type" value="Genomic_DNA"/>
</dbReference>